<dbReference type="PANTHER" id="PTHR31650">
    <property type="entry name" value="O-ACYLTRANSFERASE (WSD1-LIKE) FAMILY PROTEIN"/>
    <property type="match status" value="1"/>
</dbReference>
<keyword evidence="9 11" id="KW-0012">Acyltransferase</keyword>
<dbReference type="STRING" id="546874.SAMN04488544_1857"/>
<dbReference type="GO" id="GO:0001666">
    <property type="term" value="P:response to hypoxia"/>
    <property type="evidence" value="ECO:0007669"/>
    <property type="project" value="TreeGrafter"/>
</dbReference>
<dbReference type="InterPro" id="IPR009721">
    <property type="entry name" value="O-acyltransferase_WSD1_C"/>
</dbReference>
<evidence type="ECO:0000256" key="5">
    <source>
        <dbReference type="ARBA" id="ARBA00022516"/>
    </source>
</evidence>
<evidence type="ECO:0000256" key="11">
    <source>
        <dbReference type="RuleBase" id="RU361241"/>
    </source>
</evidence>
<dbReference type="GO" id="GO:0005886">
    <property type="term" value="C:plasma membrane"/>
    <property type="evidence" value="ECO:0007669"/>
    <property type="project" value="TreeGrafter"/>
</dbReference>
<keyword evidence="6 11" id="KW-0808">Transferase</keyword>
<dbReference type="GO" id="GO:0006071">
    <property type="term" value="P:glycerol metabolic process"/>
    <property type="evidence" value="ECO:0007669"/>
    <property type="project" value="UniProtKB-KW"/>
</dbReference>
<dbReference type="AlphaFoldDB" id="A0A1H2MDA4"/>
<dbReference type="GO" id="GO:0051701">
    <property type="term" value="P:biological process involved in interaction with host"/>
    <property type="evidence" value="ECO:0007669"/>
    <property type="project" value="TreeGrafter"/>
</dbReference>
<evidence type="ECO:0000256" key="2">
    <source>
        <dbReference type="ARBA" id="ARBA00005189"/>
    </source>
</evidence>
<feature type="region of interest" description="Disordered" evidence="12">
    <location>
        <begin position="470"/>
        <end position="498"/>
    </location>
</feature>
<feature type="compositionally biased region" description="Basic residues" evidence="12">
    <location>
        <begin position="479"/>
        <end position="489"/>
    </location>
</feature>
<reference evidence="16" key="1">
    <citation type="submission" date="2016-10" db="EMBL/GenBank/DDBJ databases">
        <authorList>
            <person name="Varghese N."/>
            <person name="Submissions S."/>
        </authorList>
    </citation>
    <scope>NUCLEOTIDE SEQUENCE [LARGE SCALE GENOMIC DNA]</scope>
    <source>
        <strain evidence="16">DSM 21743</strain>
    </source>
</reference>
<evidence type="ECO:0000256" key="6">
    <source>
        <dbReference type="ARBA" id="ARBA00022679"/>
    </source>
</evidence>
<comment type="catalytic activity">
    <reaction evidence="10 11">
        <text>an acyl-CoA + a 1,2-diacyl-sn-glycerol = a triacyl-sn-glycerol + CoA</text>
        <dbReference type="Rhea" id="RHEA:10868"/>
        <dbReference type="ChEBI" id="CHEBI:17815"/>
        <dbReference type="ChEBI" id="CHEBI:57287"/>
        <dbReference type="ChEBI" id="CHEBI:58342"/>
        <dbReference type="ChEBI" id="CHEBI:64615"/>
        <dbReference type="EC" id="2.3.1.20"/>
    </reaction>
</comment>
<feature type="domain" description="O-acyltransferase WSD1-like N-terminal" evidence="13">
    <location>
        <begin position="5"/>
        <end position="280"/>
    </location>
</feature>
<evidence type="ECO:0000313" key="15">
    <source>
        <dbReference type="EMBL" id="SDU91210.1"/>
    </source>
</evidence>
<dbReference type="EMBL" id="LT629799">
    <property type="protein sequence ID" value="SDU91210.1"/>
    <property type="molecule type" value="Genomic_DNA"/>
</dbReference>
<comment type="similarity">
    <text evidence="3 11">Belongs to the long-chain O-acyltransferase family.</text>
</comment>
<gene>
    <name evidence="15" type="ORF">SAMN04488544_1857</name>
</gene>
<sequence>MAQRLTPLEVSLLALDTAHTPEHVGTVVVLGPGPDGEALDLDAVTALVADRVAYVPRYRQRVLSVPGRLAAPVWADDDDFDLSFHVRPAALPRPGRPDQLRAYVASVLARRLDRSRPLWELHVVEGLEGGRVALVEKSHLALVDGGDTVDLAQVLLDADPAPVVDGAPEWHPGLEPSPTDLVVGALWESAQDPVKAVDNVRGLVTGALGVALAVGEVVGGTLGSGLGTLAEDALRGGRPRAGSPLAGAVSQHRRFATARVRLADLQAVHAAHGHTVNDVVLAALAGGLRAWLLTRGDLRSRTSLRALVPMSVVEDEGGTSSLGVQVAPHVQDLPVGEANALMRLHQVAYGSKAHRSSGRAVDARTLTDIAGFAPATLHALGVRVAAETVRRPHDLLVTNVPGPQAPLFAGTAPVEETYPVVPLGPGHLLAVGVTSYDGDVYFGLTADRRAVGDLDVLVQCLEDAVEELVGTTEQTGRRQPTRARRKKAAPRAEPGESA</sequence>
<dbReference type="InterPro" id="IPR045034">
    <property type="entry name" value="O-acyltransferase_WSD1-like"/>
</dbReference>
<dbReference type="UniPathway" id="UPA00282"/>
<dbReference type="InterPro" id="IPR014292">
    <property type="entry name" value="Acyl_transf_WS/DGAT"/>
</dbReference>
<organism evidence="15 16">
    <name type="scientific">Microlunatus sagamiharensis</name>
    <dbReference type="NCBI Taxonomy" id="546874"/>
    <lineage>
        <taxon>Bacteria</taxon>
        <taxon>Bacillati</taxon>
        <taxon>Actinomycetota</taxon>
        <taxon>Actinomycetes</taxon>
        <taxon>Propionibacteriales</taxon>
        <taxon>Propionibacteriaceae</taxon>
        <taxon>Microlunatus</taxon>
    </lineage>
</organism>
<dbReference type="NCBIfam" id="TIGR02946">
    <property type="entry name" value="acyl_WS_DGAT"/>
    <property type="match status" value="1"/>
</dbReference>
<feature type="domain" description="O-acyltransferase WSD1 C-terminal" evidence="14">
    <location>
        <begin position="330"/>
        <end position="468"/>
    </location>
</feature>
<proteinExistence type="inferred from homology"/>
<keyword evidence="8 11" id="KW-0443">Lipid metabolism</keyword>
<protein>
    <recommendedName>
        <fullName evidence="4 11">Diacylglycerol O-acyltransferase</fullName>
        <ecNumber evidence="4 11">2.3.1.20</ecNumber>
    </recommendedName>
</protein>
<evidence type="ECO:0000256" key="9">
    <source>
        <dbReference type="ARBA" id="ARBA00023315"/>
    </source>
</evidence>
<dbReference type="OrthoDB" id="9810950at2"/>
<keyword evidence="5 11" id="KW-0444">Lipid biosynthesis</keyword>
<evidence type="ECO:0000256" key="10">
    <source>
        <dbReference type="ARBA" id="ARBA00048109"/>
    </source>
</evidence>
<accession>A0A1H2MDA4</accession>
<dbReference type="PANTHER" id="PTHR31650:SF1">
    <property type="entry name" value="WAX ESTER SYNTHASE_DIACYLGLYCEROL ACYLTRANSFERASE 4-RELATED"/>
    <property type="match status" value="1"/>
</dbReference>
<evidence type="ECO:0000256" key="1">
    <source>
        <dbReference type="ARBA" id="ARBA00004771"/>
    </source>
</evidence>
<evidence type="ECO:0000256" key="12">
    <source>
        <dbReference type="SAM" id="MobiDB-lite"/>
    </source>
</evidence>
<keyword evidence="7 11" id="KW-0319">Glycerol metabolism</keyword>
<evidence type="ECO:0000256" key="8">
    <source>
        <dbReference type="ARBA" id="ARBA00023098"/>
    </source>
</evidence>
<comment type="pathway">
    <text evidence="2">Lipid metabolism.</text>
</comment>
<dbReference type="InterPro" id="IPR004255">
    <property type="entry name" value="O-acyltransferase_WSD1_N"/>
</dbReference>
<dbReference type="GO" id="GO:0019432">
    <property type="term" value="P:triglyceride biosynthetic process"/>
    <property type="evidence" value="ECO:0007669"/>
    <property type="project" value="UniProtKB-UniPathway"/>
</dbReference>
<comment type="pathway">
    <text evidence="1 11">Glycerolipid metabolism; triacylglycerol biosynthesis.</text>
</comment>
<dbReference type="GO" id="GO:0004144">
    <property type="term" value="F:diacylglycerol O-acyltransferase activity"/>
    <property type="evidence" value="ECO:0007669"/>
    <property type="project" value="UniProtKB-EC"/>
</dbReference>
<dbReference type="EC" id="2.3.1.20" evidence="4 11"/>
<dbReference type="Pfam" id="PF06974">
    <property type="entry name" value="WS_DGAT_C"/>
    <property type="match status" value="1"/>
</dbReference>
<evidence type="ECO:0000259" key="14">
    <source>
        <dbReference type="Pfam" id="PF06974"/>
    </source>
</evidence>
<name>A0A1H2MDA4_9ACTN</name>
<keyword evidence="16" id="KW-1185">Reference proteome</keyword>
<dbReference type="Proteomes" id="UP000198825">
    <property type="component" value="Chromosome I"/>
</dbReference>
<evidence type="ECO:0000259" key="13">
    <source>
        <dbReference type="Pfam" id="PF03007"/>
    </source>
</evidence>
<dbReference type="RefSeq" id="WP_091074174.1">
    <property type="nucleotide sequence ID" value="NZ_LT629799.1"/>
</dbReference>
<evidence type="ECO:0000256" key="3">
    <source>
        <dbReference type="ARBA" id="ARBA00009587"/>
    </source>
</evidence>
<evidence type="ECO:0000256" key="4">
    <source>
        <dbReference type="ARBA" id="ARBA00013244"/>
    </source>
</evidence>
<evidence type="ECO:0000256" key="7">
    <source>
        <dbReference type="ARBA" id="ARBA00022798"/>
    </source>
</evidence>
<dbReference type="Pfam" id="PF03007">
    <property type="entry name" value="WS_DGAT_cat"/>
    <property type="match status" value="1"/>
</dbReference>
<evidence type="ECO:0000313" key="16">
    <source>
        <dbReference type="Proteomes" id="UP000198825"/>
    </source>
</evidence>
<dbReference type="GO" id="GO:0071731">
    <property type="term" value="P:response to nitric oxide"/>
    <property type="evidence" value="ECO:0007669"/>
    <property type="project" value="TreeGrafter"/>
</dbReference>
<dbReference type="SUPFAM" id="SSF52777">
    <property type="entry name" value="CoA-dependent acyltransferases"/>
    <property type="match status" value="1"/>
</dbReference>